<sequence>TFPKPRAQTEPLFSPSQCPARPPASIFNSLMLLTGPFLDLAPHTLKASEINRNAPLPGPFSLHSYKLSMNNLPRSNLTHILAAEIVDDLLCDRPPYERQAVAVISSLPPSTSLLPLGPHLSPLVSIPHAQHVCQGRACEDTDLNSLFVCCIDG</sequence>
<evidence type="ECO:0000313" key="1">
    <source>
        <dbReference type="EMBL" id="KAI4825480.1"/>
    </source>
</evidence>
<reference evidence="1" key="1">
    <citation type="submission" date="2022-05" db="EMBL/GenBank/DDBJ databases">
        <title>Chromosome-level genome of Chaenocephalus aceratus.</title>
        <authorList>
            <person name="Park H."/>
        </authorList>
    </citation>
    <scope>NUCLEOTIDE SEQUENCE</scope>
    <source>
        <strain evidence="1">KU_202001</strain>
    </source>
</reference>
<proteinExistence type="predicted"/>
<gene>
    <name evidence="1" type="ORF">KUCAC02_021160</name>
</gene>
<evidence type="ECO:0000313" key="2">
    <source>
        <dbReference type="Proteomes" id="UP001057452"/>
    </source>
</evidence>
<accession>A0ACB9XER1</accession>
<protein>
    <submittedName>
        <fullName evidence="1">Uncharacterized protein</fullName>
    </submittedName>
</protein>
<name>A0ACB9XER1_CHAAC</name>
<comment type="caution">
    <text evidence="1">The sequence shown here is derived from an EMBL/GenBank/DDBJ whole genome shotgun (WGS) entry which is preliminary data.</text>
</comment>
<dbReference type="Proteomes" id="UP001057452">
    <property type="component" value="Chromosome 6"/>
</dbReference>
<organism evidence="1 2">
    <name type="scientific">Chaenocephalus aceratus</name>
    <name type="common">Blackfin icefish</name>
    <name type="synonym">Chaenichthys aceratus</name>
    <dbReference type="NCBI Taxonomy" id="36190"/>
    <lineage>
        <taxon>Eukaryota</taxon>
        <taxon>Metazoa</taxon>
        <taxon>Chordata</taxon>
        <taxon>Craniata</taxon>
        <taxon>Vertebrata</taxon>
        <taxon>Euteleostomi</taxon>
        <taxon>Actinopterygii</taxon>
        <taxon>Neopterygii</taxon>
        <taxon>Teleostei</taxon>
        <taxon>Neoteleostei</taxon>
        <taxon>Acanthomorphata</taxon>
        <taxon>Eupercaria</taxon>
        <taxon>Perciformes</taxon>
        <taxon>Notothenioidei</taxon>
        <taxon>Channichthyidae</taxon>
        <taxon>Chaenocephalus</taxon>
    </lineage>
</organism>
<feature type="non-terminal residue" evidence="1">
    <location>
        <position position="153"/>
    </location>
</feature>
<keyword evidence="2" id="KW-1185">Reference proteome</keyword>
<feature type="non-terminal residue" evidence="1">
    <location>
        <position position="1"/>
    </location>
</feature>
<dbReference type="EMBL" id="CM043790">
    <property type="protein sequence ID" value="KAI4825480.1"/>
    <property type="molecule type" value="Genomic_DNA"/>
</dbReference>